<keyword evidence="1" id="KW-0175">Coiled coil</keyword>
<dbReference type="EMBL" id="CP001661">
    <property type="protein sequence ID" value="ACT19719.1"/>
    <property type="molecule type" value="Genomic_DNA"/>
</dbReference>
<accession>C6E6U1</accession>
<dbReference type="STRING" id="443144.GM21_3698"/>
<organism evidence="2">
    <name type="scientific">Geobacter sp. (strain M21)</name>
    <dbReference type="NCBI Taxonomy" id="443144"/>
    <lineage>
        <taxon>Bacteria</taxon>
        <taxon>Pseudomonadati</taxon>
        <taxon>Thermodesulfobacteriota</taxon>
        <taxon>Desulfuromonadia</taxon>
        <taxon>Geobacterales</taxon>
        <taxon>Geobacteraceae</taxon>
        <taxon>Geobacter</taxon>
    </lineage>
</organism>
<feature type="coiled-coil region" evidence="1">
    <location>
        <begin position="239"/>
        <end position="273"/>
    </location>
</feature>
<evidence type="ECO:0000313" key="2">
    <source>
        <dbReference type="EMBL" id="ACT19719.1"/>
    </source>
</evidence>
<dbReference type="KEGG" id="gem:GM21_3698"/>
<name>C6E6U1_GEOSM</name>
<dbReference type="HOGENOM" id="CLU_751764_0_0_7"/>
<gene>
    <name evidence="2" type="ordered locus">GM21_3698</name>
</gene>
<reference evidence="2" key="1">
    <citation type="submission" date="2009-07" db="EMBL/GenBank/DDBJ databases">
        <title>Complete sequence of Geobacter sp. M21.</title>
        <authorList>
            <consortium name="US DOE Joint Genome Institute"/>
            <person name="Lucas S."/>
            <person name="Copeland A."/>
            <person name="Lapidus A."/>
            <person name="Glavina del Rio T."/>
            <person name="Dalin E."/>
            <person name="Tice H."/>
            <person name="Bruce D."/>
            <person name="Goodwin L."/>
            <person name="Pitluck S."/>
            <person name="Saunders E."/>
            <person name="Brettin T."/>
            <person name="Detter J.C."/>
            <person name="Han C."/>
            <person name="Larimer F."/>
            <person name="Land M."/>
            <person name="Hauser L."/>
            <person name="Kyrpides N."/>
            <person name="Ovchinnikova G."/>
            <person name="Lovley D."/>
        </authorList>
    </citation>
    <scope>NUCLEOTIDE SEQUENCE [LARGE SCALE GENOMIC DNA]</scope>
    <source>
        <strain evidence="2">M21</strain>
    </source>
</reference>
<protein>
    <submittedName>
        <fullName evidence="2">Uncharacterized protein</fullName>
    </submittedName>
</protein>
<evidence type="ECO:0000256" key="1">
    <source>
        <dbReference type="SAM" id="Coils"/>
    </source>
</evidence>
<dbReference type="eggNOG" id="ENOG502ZIS3">
    <property type="taxonomic scope" value="Bacteria"/>
</dbReference>
<sequence>MSKEGAFNDEDYSWLVGTPASDGNFKSALERASVATIKGAVKHFEEVGGSQSKVLALRRQLRKVTVLEGGAAEASNQAILDTANRQERTTNMELATLQQERETEDNRGAEQVKRERMIGQCFKAIGQVQTSNMFAKFATVSSLVWLREVKADKIYRDIPGIGTWDKFCDSVGMSRQKVDEDLANLAAFGEQFLTTCQQLSVGYRELRKLRQLTYDGAVIIDAECIQIGEETIPINEDHAEDLQVAIERILEDRTKLNSRVERLEKNLDAVVKEETKGLQSEKKLLQKELDRLKAFDPEGMDPARFKEQFKVIHETVAALASQIGKVVIIEGLESDPHLAAQVEGFVASAEQLTRGLRQQWEEKFNIYA</sequence>
<dbReference type="AlphaFoldDB" id="C6E6U1"/>
<proteinExistence type="predicted"/>